<reference evidence="1 2" key="1">
    <citation type="submission" date="2019-09" db="EMBL/GenBank/DDBJ databases">
        <title>Bird 10,000 Genomes (B10K) Project - Family phase.</title>
        <authorList>
            <person name="Zhang G."/>
        </authorList>
    </citation>
    <scope>NUCLEOTIDE SEQUENCE [LARGE SCALE GENOMIC DNA]</scope>
    <source>
        <strain evidence="1">B10K-DU-012-37</strain>
    </source>
</reference>
<dbReference type="AlphaFoldDB" id="A0A7K6B525"/>
<protein>
    <submittedName>
        <fullName evidence="1">CPLN1 protein</fullName>
    </submittedName>
</protein>
<gene>
    <name evidence="1" type="primary">Cplane1_0</name>
    <name evidence="1" type="ORF">UPUEPO_R03980</name>
</gene>
<dbReference type="PANTHER" id="PTHR14492">
    <property type="entry name" value="JBTS17"/>
    <property type="match status" value="1"/>
</dbReference>
<proteinExistence type="predicted"/>
<dbReference type="OrthoDB" id="5974632at2759"/>
<dbReference type="GO" id="GO:0035869">
    <property type="term" value="C:ciliary transition zone"/>
    <property type="evidence" value="ECO:0007669"/>
    <property type="project" value="TreeGrafter"/>
</dbReference>
<dbReference type="EMBL" id="VZRI01008358">
    <property type="protein sequence ID" value="NWU96446.1"/>
    <property type="molecule type" value="Genomic_DNA"/>
</dbReference>
<sequence>LDKTEEAVTTSADLHYMASIGKKPADTQDASTNTHQVLKTYQDVGVNTGNEVSKDKKKDSVMTVPVSESSSVPEVILSDMCVNLRFTTEVNAGLLPSFPSDAPDLSEHEYVSVIDIEDNGFLNNLPMIPESVEETDTAQQNEKFEILSTAKPHHVAVSISNAIPTEVLQNKG</sequence>
<organism evidence="1 2">
    <name type="scientific">Upupa epops</name>
    <name type="common">Eurasian hoopoe</name>
    <dbReference type="NCBI Taxonomy" id="57439"/>
    <lineage>
        <taxon>Eukaryota</taxon>
        <taxon>Metazoa</taxon>
        <taxon>Chordata</taxon>
        <taxon>Craniata</taxon>
        <taxon>Vertebrata</taxon>
        <taxon>Euteleostomi</taxon>
        <taxon>Archelosauria</taxon>
        <taxon>Archosauria</taxon>
        <taxon>Dinosauria</taxon>
        <taxon>Saurischia</taxon>
        <taxon>Theropoda</taxon>
        <taxon>Coelurosauria</taxon>
        <taxon>Aves</taxon>
        <taxon>Neognathae</taxon>
        <taxon>Neoaves</taxon>
        <taxon>Telluraves</taxon>
        <taxon>Coraciimorphae</taxon>
        <taxon>Bucerotiformes</taxon>
        <taxon>Upupidae</taxon>
        <taxon>Upupa</taxon>
    </lineage>
</organism>
<name>A0A7K6B525_UPUEP</name>
<evidence type="ECO:0000313" key="1">
    <source>
        <dbReference type="EMBL" id="NWU96446.1"/>
    </source>
</evidence>
<dbReference type="InterPro" id="IPR028236">
    <property type="entry name" value="CPLANE1"/>
</dbReference>
<feature type="non-terminal residue" evidence="1">
    <location>
        <position position="1"/>
    </location>
</feature>
<feature type="non-terminal residue" evidence="1">
    <location>
        <position position="172"/>
    </location>
</feature>
<dbReference type="GO" id="GO:0060271">
    <property type="term" value="P:cilium assembly"/>
    <property type="evidence" value="ECO:0007669"/>
    <property type="project" value="TreeGrafter"/>
</dbReference>
<keyword evidence="2" id="KW-1185">Reference proteome</keyword>
<accession>A0A7K6B525</accession>
<dbReference type="PANTHER" id="PTHR14492:SF4">
    <property type="entry name" value="CILIOGENESIS AND PLANAR POLARITY EFFECTOR 1"/>
    <property type="match status" value="1"/>
</dbReference>
<evidence type="ECO:0000313" key="2">
    <source>
        <dbReference type="Proteomes" id="UP000544127"/>
    </source>
</evidence>
<dbReference type="Proteomes" id="UP000544127">
    <property type="component" value="Unassembled WGS sequence"/>
</dbReference>
<comment type="caution">
    <text evidence="1">The sequence shown here is derived from an EMBL/GenBank/DDBJ whole genome shotgun (WGS) entry which is preliminary data.</text>
</comment>